<accession>F2NJA7</accession>
<dbReference type="EMBL" id="CP002629">
    <property type="protein sequence ID" value="AEB09279.1"/>
    <property type="molecule type" value="Genomic_DNA"/>
</dbReference>
<name>F2NJA7_DESAR</name>
<dbReference type="SUPFAM" id="SSF56281">
    <property type="entry name" value="Metallo-hydrolase/oxidoreductase"/>
    <property type="match status" value="1"/>
</dbReference>
<dbReference type="OrthoDB" id="9805728at2"/>
<keyword evidence="3" id="KW-1185">Reference proteome</keyword>
<dbReference type="Pfam" id="PF12706">
    <property type="entry name" value="Lactamase_B_2"/>
    <property type="match status" value="1"/>
</dbReference>
<reference evidence="2 3" key="1">
    <citation type="journal article" date="2011" name="Stand. Genomic Sci.">
        <title>Complete genome sequence of the acetate-degrading sulfate reducer Desulfobacca acetoxidans type strain (ASRB2).</title>
        <authorList>
            <person name="Goker M."/>
            <person name="Teshima H."/>
            <person name="Lapidus A."/>
            <person name="Nolan M."/>
            <person name="Lucas S."/>
            <person name="Hammon N."/>
            <person name="Deshpande S."/>
            <person name="Cheng J.F."/>
            <person name="Tapia R."/>
            <person name="Han C."/>
            <person name="Goodwin L."/>
            <person name="Pitluck S."/>
            <person name="Huntemann M."/>
            <person name="Liolios K."/>
            <person name="Ivanova N."/>
            <person name="Pagani I."/>
            <person name="Mavromatis K."/>
            <person name="Ovchinikova G."/>
            <person name="Pati A."/>
            <person name="Chen A."/>
            <person name="Palaniappan K."/>
            <person name="Land M."/>
            <person name="Hauser L."/>
            <person name="Brambilla E.M."/>
            <person name="Rohde M."/>
            <person name="Spring S."/>
            <person name="Detter J.C."/>
            <person name="Woyke T."/>
            <person name="Bristow J."/>
            <person name="Eisen J.A."/>
            <person name="Markowitz V."/>
            <person name="Hugenholtz P."/>
            <person name="Kyrpides N.C."/>
            <person name="Klenk H.P."/>
        </authorList>
    </citation>
    <scope>NUCLEOTIDE SEQUENCE [LARGE SCALE GENOMIC DNA]</scope>
    <source>
        <strain evidence="3">ATCC 700848 / DSM 11109 / ASRB2</strain>
    </source>
</reference>
<dbReference type="Proteomes" id="UP000000483">
    <property type="component" value="Chromosome"/>
</dbReference>
<reference evidence="3" key="2">
    <citation type="submission" date="2011-03" db="EMBL/GenBank/DDBJ databases">
        <title>The complete genome of Desulfobacca acetoxidans DSM 11109.</title>
        <authorList>
            <consortium name="US DOE Joint Genome Institute (JGI-PGF)"/>
            <person name="Lucas S."/>
            <person name="Copeland A."/>
            <person name="Lapidus A."/>
            <person name="Bruce D."/>
            <person name="Goodwin L."/>
            <person name="Pitluck S."/>
            <person name="Peters L."/>
            <person name="Kyrpides N."/>
            <person name="Mavromatis K."/>
            <person name="Ivanova N."/>
            <person name="Ovchinnikova G."/>
            <person name="Teshima H."/>
            <person name="Detter J.C."/>
            <person name="Han C."/>
            <person name="Land M."/>
            <person name="Hauser L."/>
            <person name="Markowitz V."/>
            <person name="Cheng J.-F."/>
            <person name="Hugenholtz P."/>
            <person name="Woyke T."/>
            <person name="Wu D."/>
            <person name="Spring S."/>
            <person name="Schueler E."/>
            <person name="Brambilla E."/>
            <person name="Klenk H.-P."/>
            <person name="Eisen J.A."/>
        </authorList>
    </citation>
    <scope>NUCLEOTIDE SEQUENCE [LARGE SCALE GENOMIC DNA]</scope>
    <source>
        <strain evidence="3">ATCC 700848 / DSM 11109 / ASRB2</strain>
    </source>
</reference>
<dbReference type="PANTHER" id="PTHR15032:SF4">
    <property type="entry name" value="N-ACYL-PHOSPHATIDYLETHANOLAMINE-HYDROLYZING PHOSPHOLIPASE D"/>
    <property type="match status" value="1"/>
</dbReference>
<evidence type="ECO:0000313" key="3">
    <source>
        <dbReference type="Proteomes" id="UP000000483"/>
    </source>
</evidence>
<dbReference type="GO" id="GO:0005737">
    <property type="term" value="C:cytoplasm"/>
    <property type="evidence" value="ECO:0007669"/>
    <property type="project" value="TreeGrafter"/>
</dbReference>
<proteinExistence type="predicted"/>
<dbReference type="GO" id="GO:0016787">
    <property type="term" value="F:hydrolase activity"/>
    <property type="evidence" value="ECO:0007669"/>
    <property type="project" value="UniProtKB-KW"/>
</dbReference>
<gene>
    <name evidence="2" type="ordered locus">Desac_1424</name>
</gene>
<dbReference type="HOGENOM" id="CLU_020884_1_1_7"/>
<dbReference type="AlphaFoldDB" id="F2NJA7"/>
<dbReference type="STRING" id="880072.Desac_1424"/>
<dbReference type="CDD" id="cd16283">
    <property type="entry name" value="RomA-like_MBL-fold"/>
    <property type="match status" value="1"/>
</dbReference>
<evidence type="ECO:0000313" key="2">
    <source>
        <dbReference type="EMBL" id="AEB09279.1"/>
    </source>
</evidence>
<dbReference type="KEGG" id="dao:Desac_1424"/>
<protein>
    <submittedName>
        <fullName evidence="2">Zn-dependent hydrolase</fullName>
    </submittedName>
</protein>
<dbReference type="InterPro" id="IPR036866">
    <property type="entry name" value="RibonucZ/Hydroxyglut_hydro"/>
</dbReference>
<dbReference type="InterPro" id="IPR001279">
    <property type="entry name" value="Metallo-B-lactamas"/>
</dbReference>
<dbReference type="eggNOG" id="COG2220">
    <property type="taxonomic scope" value="Bacteria"/>
</dbReference>
<dbReference type="PANTHER" id="PTHR15032">
    <property type="entry name" value="N-ACYL-PHOSPHATIDYLETHANOLAMINE-HYDROLYZING PHOSPHOLIPASE D"/>
    <property type="match status" value="1"/>
</dbReference>
<keyword evidence="2" id="KW-0378">Hydrolase</keyword>
<evidence type="ECO:0000259" key="1">
    <source>
        <dbReference type="Pfam" id="PF12706"/>
    </source>
</evidence>
<dbReference type="Gene3D" id="3.60.15.10">
    <property type="entry name" value="Ribonuclease Z/Hydroxyacylglutathione hydrolase-like"/>
    <property type="match status" value="1"/>
</dbReference>
<sequence>MFYYLLKLIKKRVAFGMFLRFGLASLGLAVAVVQVWSQESEIPQHHVPGGFRNLHIDNQGRRWDFFRWRLGLGPKEAPAFGSESVLPYRPEVVSPDLNCLNHADPKTIQITWIGHSTFLIQVAGLNLLTDPIFSERASPVSFAGSRRQAPLPLRLEDLPPIQATVISHNHYDHLDRPTVTRLGGGVRFFVPLGLAEWFREANLPQVTELDWWQSAEFGPIRFHCVPAQHFSMRTPFDAYEVLWAGWVLSTPVGKIYFAGDTGYSPDFREIGRRFGPMRLALIPIGGYMPRWFMRPVHIDPEEAVRVHQDVRSQQSIGMHWGTFKLTDEPQAEPPILLRQALQKVNIPPDKFIVLRFGETLVLQPSPER</sequence>
<organism evidence="2 3">
    <name type="scientific">Desulfobacca acetoxidans (strain ATCC 700848 / DSM 11109 / ASRB2)</name>
    <dbReference type="NCBI Taxonomy" id="880072"/>
    <lineage>
        <taxon>Bacteria</taxon>
        <taxon>Pseudomonadati</taxon>
        <taxon>Thermodesulfobacteriota</taxon>
        <taxon>Desulfobaccia</taxon>
        <taxon>Desulfobaccales</taxon>
        <taxon>Desulfobaccaceae</taxon>
        <taxon>Desulfobacca</taxon>
    </lineage>
</organism>
<feature type="domain" description="Metallo-beta-lactamase" evidence="1">
    <location>
        <begin position="126"/>
        <end position="320"/>
    </location>
</feature>